<evidence type="ECO:0000256" key="2">
    <source>
        <dbReference type="ARBA" id="ARBA00022438"/>
    </source>
</evidence>
<evidence type="ECO:0000256" key="1">
    <source>
        <dbReference type="ARBA" id="ARBA00010491"/>
    </source>
</evidence>
<dbReference type="AlphaFoldDB" id="A0A0K1QBZ3"/>
<dbReference type="PANTHER" id="PTHR38469">
    <property type="entry name" value="PERIPLASMIC PEPTIDASE SUBFAMILY S1B"/>
    <property type="match status" value="1"/>
</dbReference>
<protein>
    <recommendedName>
        <fullName evidence="6">Dipeptidyl-peptidase</fullName>
        <ecNumber evidence="6">3.4.14.-</ecNumber>
    </recommendedName>
</protein>
<keyword evidence="6" id="KW-0720">Serine protease</keyword>
<dbReference type="Proteomes" id="UP000064967">
    <property type="component" value="Chromosome"/>
</dbReference>
<dbReference type="GO" id="GO:0008239">
    <property type="term" value="F:dipeptidyl-peptidase activity"/>
    <property type="evidence" value="ECO:0007669"/>
    <property type="project" value="UniProtKB-UniRule"/>
</dbReference>
<dbReference type="GO" id="GO:0070009">
    <property type="term" value="F:serine-type aminopeptidase activity"/>
    <property type="evidence" value="ECO:0007669"/>
    <property type="project" value="UniProtKB-UniRule"/>
</dbReference>
<reference evidence="7 8" key="1">
    <citation type="submission" date="2015-08" db="EMBL/GenBank/DDBJ databases">
        <authorList>
            <person name="Babu N.S."/>
            <person name="Beckwith C.J."/>
            <person name="Beseler K.G."/>
            <person name="Brison A."/>
            <person name="Carone J.V."/>
            <person name="Caskin T.P."/>
            <person name="Diamond M."/>
            <person name="Durham M.E."/>
            <person name="Foxe J.M."/>
            <person name="Go M."/>
            <person name="Henderson B.A."/>
            <person name="Jones I.B."/>
            <person name="McGettigan J.A."/>
            <person name="Micheletti S.J."/>
            <person name="Nasrallah M.E."/>
            <person name="Ortiz D."/>
            <person name="Piller C.R."/>
            <person name="Privatt S.R."/>
            <person name="Schneider S.L."/>
            <person name="Sharp S."/>
            <person name="Smith T.C."/>
            <person name="Stanton J.D."/>
            <person name="Ullery H.E."/>
            <person name="Wilson R.J."/>
            <person name="Serrano M.G."/>
            <person name="Buck G."/>
            <person name="Lee V."/>
            <person name="Wang Y."/>
            <person name="Carvalho R."/>
            <person name="Voegtly L."/>
            <person name="Shi R."/>
            <person name="Duckworth R."/>
            <person name="Johnson A."/>
            <person name="Loviza R."/>
            <person name="Walstead R."/>
            <person name="Shah Z."/>
            <person name="Kiflezghi M."/>
            <person name="Wade K."/>
            <person name="Ball S.L."/>
            <person name="Bradley K.W."/>
            <person name="Asai D.J."/>
            <person name="Bowman C.A."/>
            <person name="Russell D.A."/>
            <person name="Pope W.H."/>
            <person name="Jacobs-Sera D."/>
            <person name="Hendrix R.W."/>
            <person name="Hatfull G.F."/>
        </authorList>
    </citation>
    <scope>NUCLEOTIDE SEQUENCE [LARGE SCALE GENOMIC DNA]</scope>
    <source>
        <strain evidence="7 8">DSM 27648</strain>
    </source>
</reference>
<dbReference type="EC" id="3.4.14.-" evidence="6"/>
<dbReference type="InterPro" id="IPR043504">
    <property type="entry name" value="Peptidase_S1_PA_chymotrypsin"/>
</dbReference>
<evidence type="ECO:0000313" key="8">
    <source>
        <dbReference type="Proteomes" id="UP000064967"/>
    </source>
</evidence>
<dbReference type="SUPFAM" id="SSF50494">
    <property type="entry name" value="Trypsin-like serine proteases"/>
    <property type="match status" value="1"/>
</dbReference>
<sequence length="775" mass="83799">MSVRRHLGSPSRVSSVALSVLALGIGSSACGRGSGPEGEAKVPVAAASGSAAPPATAPTTAPVLPRFANPGGMWMPGQMPAHAAKLRELGLGIDPAALADPTSGVLSAIVSLGGCSASFVSKDGLIATNHHCATGALQHNSTPSQNLLKDGFLAKTRGEEKNNGPQARVFVTQAVTDVTAKVTDGLAKITDDKAREKAIEKRQKEIVASCEKDRPSIRCSVASFYEGANYFLSEQLEIRDVRLVWAPPSGVGNYGGEIDNWRWPRHTGDVSFFRAYVGKDGKPADYSPENVPYHPSHFVPVAKEPLHEGDLVFVAGYPGRTSSLKTRTEVSEAVSWGYPRRQKLFEDYLARLADVTKDDKEAQIRATSYVRRFGNALTNTKGQLEGLVKGGLAEQKEKAERDLRAFIEAEPARKATYGTVLDDISKEVERNAAHREADTELRDELHFAKLMGAASTIVRMAEERTKPDAERDPEYQTRNWPRQQQGLASLATSYHPKVDQAVLGLALERIAKAPEKERTAAFGIIMGAAAKDASPEAIKKAVAALYAKTTLGDDKVRAGLFEKATTADLKKSTDPLIQLALKLRPLLKEAEDRQDRLVGRMAVLKPKYIEAMRAFRKEAFAPDANGTLRITYGTVRGYRPSAEAPLYEPFTKLSQVVAKNQGKEPFDVPSSLLAAQRASKFGPYVDAKLGEVPVDFLADLHITGGNSGSATLNAKGELVGLVFDGNYEAMASDWVFTPSLTRSIHVDIRYVLWLLDAAFGGDQLLEELGVTPKID</sequence>
<keyword evidence="2 6" id="KW-0031">Aminopeptidase</keyword>
<keyword evidence="8" id="KW-1185">Reference proteome</keyword>
<keyword evidence="3 6" id="KW-0645">Protease</keyword>
<comment type="function">
    <text evidence="6">Catalyzes the removal of dipeptides from the N-terminus of oligopeptides.</text>
</comment>
<dbReference type="GO" id="GO:0006508">
    <property type="term" value="P:proteolysis"/>
    <property type="evidence" value="ECO:0007669"/>
    <property type="project" value="UniProtKB-KW"/>
</dbReference>
<dbReference type="PROSITE" id="PS51257">
    <property type="entry name" value="PROKAR_LIPOPROTEIN"/>
    <property type="match status" value="1"/>
</dbReference>
<dbReference type="FunFam" id="2.40.10.10:FF:000102">
    <property type="entry name" value="Dipeptidyl-peptidase 7"/>
    <property type="match status" value="1"/>
</dbReference>
<keyword evidence="5 6" id="KW-0378">Hydrolase</keyword>
<dbReference type="Pfam" id="PF10459">
    <property type="entry name" value="Peptidase_S46"/>
    <property type="match status" value="1"/>
</dbReference>
<accession>A0A0K1QBZ3</accession>
<dbReference type="InterPro" id="IPR019500">
    <property type="entry name" value="Pep_S46"/>
</dbReference>
<evidence type="ECO:0000256" key="3">
    <source>
        <dbReference type="ARBA" id="ARBA00022670"/>
    </source>
</evidence>
<organism evidence="7 8">
    <name type="scientific">Labilithrix luteola</name>
    <dbReference type="NCBI Taxonomy" id="1391654"/>
    <lineage>
        <taxon>Bacteria</taxon>
        <taxon>Pseudomonadati</taxon>
        <taxon>Myxococcota</taxon>
        <taxon>Polyangia</taxon>
        <taxon>Polyangiales</taxon>
        <taxon>Labilitrichaceae</taxon>
        <taxon>Labilithrix</taxon>
    </lineage>
</organism>
<keyword evidence="4" id="KW-0732">Signal</keyword>
<gene>
    <name evidence="7" type="ORF">AKJ09_09959</name>
</gene>
<evidence type="ECO:0000256" key="4">
    <source>
        <dbReference type="ARBA" id="ARBA00022729"/>
    </source>
</evidence>
<proteinExistence type="inferred from homology"/>
<dbReference type="GO" id="GO:0043171">
    <property type="term" value="P:peptide catabolic process"/>
    <property type="evidence" value="ECO:0007669"/>
    <property type="project" value="UniProtKB-UniRule"/>
</dbReference>
<name>A0A0K1QBZ3_9BACT</name>
<dbReference type="EMBL" id="CP012333">
    <property type="protein sequence ID" value="AKV03296.1"/>
    <property type="molecule type" value="Genomic_DNA"/>
</dbReference>
<dbReference type="KEGG" id="llu:AKJ09_09959"/>
<evidence type="ECO:0000256" key="5">
    <source>
        <dbReference type="ARBA" id="ARBA00022801"/>
    </source>
</evidence>
<comment type="similarity">
    <text evidence="1 6">Belongs to the peptidase S46 family.</text>
</comment>
<dbReference type="Gene3D" id="2.40.10.10">
    <property type="entry name" value="Trypsin-like serine proteases"/>
    <property type="match status" value="1"/>
</dbReference>
<dbReference type="PATRIC" id="fig|1391654.3.peg.10090"/>
<evidence type="ECO:0000256" key="6">
    <source>
        <dbReference type="RuleBase" id="RU366067"/>
    </source>
</evidence>
<dbReference type="InterPro" id="IPR009003">
    <property type="entry name" value="Peptidase_S1_PA"/>
</dbReference>
<dbReference type="OrthoDB" id="9805367at2"/>
<evidence type="ECO:0000313" key="7">
    <source>
        <dbReference type="EMBL" id="AKV03296.1"/>
    </source>
</evidence>
<dbReference type="STRING" id="1391654.AKJ09_09959"/>
<dbReference type="RefSeq" id="WP_146654088.1">
    <property type="nucleotide sequence ID" value="NZ_CP012333.1"/>
</dbReference>
<dbReference type="PANTHER" id="PTHR38469:SF1">
    <property type="entry name" value="PERIPLASMIC PEPTIDASE SUBFAMILY S1B"/>
    <property type="match status" value="1"/>
</dbReference>